<comment type="caution">
    <text evidence="10">The sequence shown here is derived from an EMBL/GenBank/DDBJ whole genome shotgun (WGS) entry which is preliminary data.</text>
</comment>
<dbReference type="HAMAP" id="MF_01161">
    <property type="entry name" value="tRNA_Ile_lys_synt"/>
    <property type="match status" value="1"/>
</dbReference>
<accession>A0A0J1HJF9</accession>
<keyword evidence="6 8" id="KW-0067">ATP-binding</keyword>
<evidence type="ECO:0000256" key="1">
    <source>
        <dbReference type="ARBA" id="ARBA00004496"/>
    </source>
</evidence>
<keyword evidence="5 8" id="KW-0547">Nucleotide-binding</keyword>
<dbReference type="EC" id="6.3.4.19" evidence="8"/>
<dbReference type="GO" id="GO:0005524">
    <property type="term" value="F:ATP binding"/>
    <property type="evidence" value="ECO:0007669"/>
    <property type="project" value="UniProtKB-UniRule"/>
</dbReference>
<dbReference type="Pfam" id="PF11734">
    <property type="entry name" value="TilS_C"/>
    <property type="match status" value="1"/>
</dbReference>
<evidence type="ECO:0000259" key="9">
    <source>
        <dbReference type="SMART" id="SM00977"/>
    </source>
</evidence>
<dbReference type="InterPro" id="IPR012796">
    <property type="entry name" value="Lysidine-tRNA-synth_C"/>
</dbReference>
<dbReference type="InterPro" id="IPR012094">
    <property type="entry name" value="tRNA_Ile_lys_synt"/>
</dbReference>
<gene>
    <name evidence="8" type="primary">tilS</name>
    <name evidence="10" type="ORF">ABT57_00145</name>
</gene>
<dbReference type="SMART" id="SM00977">
    <property type="entry name" value="TilS_C"/>
    <property type="match status" value="1"/>
</dbReference>
<evidence type="ECO:0000256" key="8">
    <source>
        <dbReference type="HAMAP-Rule" id="MF_01161"/>
    </source>
</evidence>
<dbReference type="PANTHER" id="PTHR43033:SF1">
    <property type="entry name" value="TRNA(ILE)-LYSIDINE SYNTHASE-RELATED"/>
    <property type="match status" value="1"/>
</dbReference>
<dbReference type="GO" id="GO:0006400">
    <property type="term" value="P:tRNA modification"/>
    <property type="evidence" value="ECO:0007669"/>
    <property type="project" value="UniProtKB-UniRule"/>
</dbReference>
<dbReference type="GO" id="GO:0032267">
    <property type="term" value="F:tRNA(Ile)-lysidine synthase activity"/>
    <property type="evidence" value="ECO:0007669"/>
    <property type="project" value="UniProtKB-EC"/>
</dbReference>
<dbReference type="NCBIfam" id="TIGR02432">
    <property type="entry name" value="lysidine_TilS_N"/>
    <property type="match status" value="1"/>
</dbReference>
<evidence type="ECO:0000256" key="2">
    <source>
        <dbReference type="ARBA" id="ARBA00022490"/>
    </source>
</evidence>
<evidence type="ECO:0000256" key="4">
    <source>
        <dbReference type="ARBA" id="ARBA00022694"/>
    </source>
</evidence>
<dbReference type="STRING" id="320778.ABT57_00145"/>
<evidence type="ECO:0000313" key="10">
    <source>
        <dbReference type="EMBL" id="KLV11706.1"/>
    </source>
</evidence>
<keyword evidence="3 8" id="KW-0436">Ligase</keyword>
<comment type="similarity">
    <text evidence="8">Belongs to the tRNA(Ile)-lysidine synthase family.</text>
</comment>
<evidence type="ECO:0000256" key="5">
    <source>
        <dbReference type="ARBA" id="ARBA00022741"/>
    </source>
</evidence>
<dbReference type="SUPFAM" id="SSF52402">
    <property type="entry name" value="Adenine nucleotide alpha hydrolases-like"/>
    <property type="match status" value="1"/>
</dbReference>
<dbReference type="NCBIfam" id="TIGR02433">
    <property type="entry name" value="lysidine_TilS_C"/>
    <property type="match status" value="1"/>
</dbReference>
<dbReference type="InterPro" id="IPR015262">
    <property type="entry name" value="tRNA_Ile_lys_synt_subst-bd"/>
</dbReference>
<feature type="domain" description="Lysidine-tRNA(Ile) synthetase C-terminal" evidence="9">
    <location>
        <begin position="352"/>
        <end position="421"/>
    </location>
</feature>
<keyword evidence="4 8" id="KW-0819">tRNA processing</keyword>
<keyword evidence="2 8" id="KW-0963">Cytoplasm</keyword>
<dbReference type="InterPro" id="IPR011063">
    <property type="entry name" value="TilS/TtcA_N"/>
</dbReference>
<dbReference type="EMBL" id="LDOU01000001">
    <property type="protein sequence ID" value="KLV11706.1"/>
    <property type="molecule type" value="Genomic_DNA"/>
</dbReference>
<sequence length="423" mass="47004">MQANDGAASRIVLAFSGGLDSRVLLHLLGRFQTEHPDVVCLAVHVHHGLSRHADDWAQQCLNWADDAGIACRIERVTLQLGNRLSLEQQAREARYQALAHHLRPGDLLLTAQHADDQLETVLLALKRGSGPAGLAAMPEAMAFADGIHLRPLLDCPRDELAAYAYRHGLEWVEDESNQDERFDRNFLRHQIAPKLAERWPGIRKAVARSAALCGEQEALLQELLADKLNAALAPDHSLCVAGLGSALQGKALIRQWLAGQKVRMPSKAQLDQIWESVVQAREDANPCLKTEGYEVRRFQQRLYRVASWPELTDSRIPCSLGTPCQLPQDLGSLTLSPAANGCLRLPRADEPVSIRFEPAGLHVQPLGRVGKRKLKKLFQEYGVPSWNRRRTPLVFYGEELAAVAGLFVVSGFEGRECDLKWHN</sequence>
<reference evidence="10 11" key="1">
    <citation type="submission" date="2015-05" db="EMBL/GenBank/DDBJ databases">
        <title>Photobacterium galathea sp. nov.</title>
        <authorList>
            <person name="Machado H."/>
            <person name="Gram L."/>
        </authorList>
    </citation>
    <scope>NUCLEOTIDE SEQUENCE [LARGE SCALE GENOMIC DNA]</scope>
    <source>
        <strain evidence="10 11">DSM 22954</strain>
    </source>
</reference>
<organism evidence="10 11">
    <name type="scientific">Photobacterium ganghwense</name>
    <dbReference type="NCBI Taxonomy" id="320778"/>
    <lineage>
        <taxon>Bacteria</taxon>
        <taxon>Pseudomonadati</taxon>
        <taxon>Pseudomonadota</taxon>
        <taxon>Gammaproteobacteria</taxon>
        <taxon>Vibrionales</taxon>
        <taxon>Vibrionaceae</taxon>
        <taxon>Photobacterium</taxon>
    </lineage>
</organism>
<dbReference type="InterPro" id="IPR012795">
    <property type="entry name" value="tRNA_Ile_lys_synt_N"/>
</dbReference>
<comment type="domain">
    <text evidence="8">The N-terminal region contains the highly conserved SGGXDS motif, predicted to be a P-loop motif involved in ATP binding.</text>
</comment>
<keyword evidence="11" id="KW-1185">Reference proteome</keyword>
<dbReference type="PANTHER" id="PTHR43033">
    <property type="entry name" value="TRNA(ILE)-LYSIDINE SYNTHASE-RELATED"/>
    <property type="match status" value="1"/>
</dbReference>
<dbReference type="AlphaFoldDB" id="A0A0J1HJF9"/>
<feature type="binding site" evidence="8">
    <location>
        <begin position="16"/>
        <end position="21"/>
    </location>
    <ligand>
        <name>ATP</name>
        <dbReference type="ChEBI" id="CHEBI:30616"/>
    </ligand>
</feature>
<dbReference type="PATRIC" id="fig|320778.3.peg.29"/>
<dbReference type="InterPro" id="IPR014729">
    <property type="entry name" value="Rossmann-like_a/b/a_fold"/>
</dbReference>
<dbReference type="SUPFAM" id="SSF82829">
    <property type="entry name" value="MesJ substrate recognition domain-like"/>
    <property type="match status" value="1"/>
</dbReference>
<comment type="catalytic activity">
    <reaction evidence="7 8">
        <text>cytidine(34) in tRNA(Ile2) + L-lysine + ATP = lysidine(34) in tRNA(Ile2) + AMP + diphosphate + H(+)</text>
        <dbReference type="Rhea" id="RHEA:43744"/>
        <dbReference type="Rhea" id="RHEA-COMP:10625"/>
        <dbReference type="Rhea" id="RHEA-COMP:10670"/>
        <dbReference type="ChEBI" id="CHEBI:15378"/>
        <dbReference type="ChEBI" id="CHEBI:30616"/>
        <dbReference type="ChEBI" id="CHEBI:32551"/>
        <dbReference type="ChEBI" id="CHEBI:33019"/>
        <dbReference type="ChEBI" id="CHEBI:82748"/>
        <dbReference type="ChEBI" id="CHEBI:83665"/>
        <dbReference type="ChEBI" id="CHEBI:456215"/>
        <dbReference type="EC" id="6.3.4.19"/>
    </reaction>
</comment>
<evidence type="ECO:0000256" key="6">
    <source>
        <dbReference type="ARBA" id="ARBA00022840"/>
    </source>
</evidence>
<comment type="subcellular location">
    <subcellularLocation>
        <location evidence="1 8">Cytoplasm</location>
    </subcellularLocation>
</comment>
<dbReference type="SUPFAM" id="SSF56037">
    <property type="entry name" value="PheT/TilS domain"/>
    <property type="match status" value="1"/>
</dbReference>
<proteinExistence type="inferred from homology"/>
<evidence type="ECO:0000256" key="7">
    <source>
        <dbReference type="ARBA" id="ARBA00048539"/>
    </source>
</evidence>
<dbReference type="Pfam" id="PF01171">
    <property type="entry name" value="ATP_bind_3"/>
    <property type="match status" value="1"/>
</dbReference>
<dbReference type="Gene3D" id="1.20.59.20">
    <property type="match status" value="1"/>
</dbReference>
<protein>
    <recommendedName>
        <fullName evidence="8">tRNA(Ile)-lysidine synthase</fullName>
        <ecNumber evidence="8">6.3.4.19</ecNumber>
    </recommendedName>
    <alternativeName>
        <fullName evidence="8">tRNA(Ile)-2-lysyl-cytidine synthase</fullName>
    </alternativeName>
    <alternativeName>
        <fullName evidence="8">tRNA(Ile)-lysidine synthetase</fullName>
    </alternativeName>
</protein>
<dbReference type="Pfam" id="PF09179">
    <property type="entry name" value="TilS"/>
    <property type="match status" value="1"/>
</dbReference>
<dbReference type="GO" id="GO:0005737">
    <property type="term" value="C:cytoplasm"/>
    <property type="evidence" value="ECO:0007669"/>
    <property type="project" value="UniProtKB-SubCell"/>
</dbReference>
<evidence type="ECO:0000256" key="3">
    <source>
        <dbReference type="ARBA" id="ARBA00022598"/>
    </source>
</evidence>
<dbReference type="CDD" id="cd01992">
    <property type="entry name" value="TilS_N"/>
    <property type="match status" value="1"/>
</dbReference>
<name>A0A0J1HJF9_9GAMM</name>
<comment type="function">
    <text evidence="8">Ligates lysine onto the cytidine present at position 34 of the AUA codon-specific tRNA(Ile) that contains the anticodon CAU, in an ATP-dependent manner. Cytidine is converted to lysidine, thus changing the amino acid specificity of the tRNA from methionine to isoleucine.</text>
</comment>
<evidence type="ECO:0000313" key="11">
    <source>
        <dbReference type="Proteomes" id="UP000035909"/>
    </source>
</evidence>
<dbReference type="Gene3D" id="3.40.50.620">
    <property type="entry name" value="HUPs"/>
    <property type="match status" value="1"/>
</dbReference>
<dbReference type="Proteomes" id="UP000035909">
    <property type="component" value="Unassembled WGS sequence"/>
</dbReference>